<gene>
    <name evidence="2" type="primary">T15F17.h</name>
</gene>
<proteinExistence type="predicted"/>
<organism evidence="2">
    <name type="scientific">Arabidopsis thaliana</name>
    <name type="common">Mouse-ear cress</name>
    <dbReference type="NCBI Taxonomy" id="3702"/>
    <lineage>
        <taxon>Eukaryota</taxon>
        <taxon>Viridiplantae</taxon>
        <taxon>Streptophyta</taxon>
        <taxon>Embryophyta</taxon>
        <taxon>Tracheophyta</taxon>
        <taxon>Spermatophyta</taxon>
        <taxon>Magnoliopsida</taxon>
        <taxon>eudicotyledons</taxon>
        <taxon>Gunneridae</taxon>
        <taxon>Pentapetalae</taxon>
        <taxon>rosids</taxon>
        <taxon>malvids</taxon>
        <taxon>Brassicales</taxon>
        <taxon>Brassicaceae</taxon>
        <taxon>Camelineae</taxon>
        <taxon>Arabidopsis</taxon>
    </lineage>
</organism>
<evidence type="ECO:0000313" key="2">
    <source>
        <dbReference type="EMBL" id="AAF67376.1"/>
    </source>
</evidence>
<protein>
    <submittedName>
        <fullName evidence="2">Uncharacterized protein T15F17.h</fullName>
    </submittedName>
</protein>
<dbReference type="AlphaFoldDB" id="Q9LKT1"/>
<name>Q9LKT1_ARATH</name>
<evidence type="ECO:0000256" key="1">
    <source>
        <dbReference type="SAM" id="MobiDB-lite"/>
    </source>
</evidence>
<reference evidence="2" key="3">
    <citation type="submission" date="2000-05" db="EMBL/GenBank/DDBJ databases">
        <authorList>
            <person name="Wilson R."/>
        </authorList>
    </citation>
    <scope>NUCLEOTIDE SEQUENCE</scope>
</reference>
<reference key="1">
    <citation type="journal article" date="2000" name="Nature">
        <title>Sequence and analysis of chromosome 5 of the plant Arabidopsis thaliana.</title>
        <authorList>
            <consortium name="Kazusa DNA Research Institute"/>
            <consortium name="Cold Spring Harbor and Washington University in St Louis Sequencing Consortium"/>
            <consortium name="European Union Arabidopsis Genome Sequencing Consortium"/>
            <person name="Tabata S."/>
            <person name="Kaneko T."/>
            <person name="Nakamura Y."/>
            <person name="Kotani H."/>
            <person name="Kato T."/>
            <person name="Asamizu E."/>
            <person name="Miyajima N."/>
            <person name="Sasamoto S."/>
            <person name="Kimura T."/>
            <person name="Hosouchi T."/>
            <person name="Kawashima K."/>
            <person name="Kohara M."/>
            <person name="Matsumoto M."/>
            <person name="Matsuno A."/>
            <person name="Muraki A."/>
            <person name="Nakayama S."/>
            <person name="Nakazaki N."/>
            <person name="Naruo K."/>
            <person name="Okumura S."/>
            <person name="Shinpo S."/>
            <person name="Takeuchi C."/>
            <person name="Wada T."/>
            <person name="Watanabe A."/>
            <person name="Yamada M."/>
            <person name="Yasuda M."/>
            <person name="Sato S."/>
            <person name="de la Bastide M."/>
            <person name="Huang E."/>
            <person name="Spiegel L."/>
            <person name="Gnoj L."/>
            <person name="O'Shaughnessy A."/>
            <person name="Preston R."/>
            <person name="Habermann K."/>
            <person name="Murray J."/>
            <person name="Johnson D."/>
            <person name="Rohlfing T."/>
            <person name="Nelson J."/>
            <person name="Stoneking T."/>
            <person name="Pepin K."/>
            <person name="Spieth J."/>
            <person name="Sekhon M."/>
            <person name="Armstrong J."/>
            <person name="Becker M."/>
            <person name="Belter E."/>
            <person name="Cordum H."/>
            <person name="Cordes M."/>
            <person name="Courtney L."/>
            <person name="Courtney W."/>
            <person name="Dante M."/>
            <person name="Du H."/>
            <person name="Edwards J."/>
            <person name="Fryman J."/>
            <person name="Haakensen B."/>
            <person name="Lamar E."/>
            <person name="Latreille P."/>
            <person name="Leonard S."/>
            <person name="Meyer R."/>
            <person name="Mulvaney E."/>
            <person name="Ozersky P."/>
            <person name="Riley A."/>
            <person name="Strowmatt C."/>
            <person name="Wagner-McPherson C."/>
            <person name="Wollam A."/>
            <person name="Yoakum M."/>
            <person name="Bell M."/>
            <person name="Dedhia N."/>
            <person name="Parnell L."/>
            <person name="Shah R."/>
            <person name="Rodriguez M."/>
            <person name="See L.H."/>
            <person name="Vil D."/>
            <person name="Baker J."/>
            <person name="Kirchoff K."/>
            <person name="Toth K."/>
            <person name="King L."/>
            <person name="Bahret A."/>
            <person name="Miller B."/>
            <person name="Marra M."/>
            <person name="Martienssen R."/>
            <person name="McCombie W.R."/>
            <person name="Wilson R.K."/>
            <person name="Murphy G."/>
            <person name="Bancroft I."/>
            <person name="Volckaert G."/>
            <person name="Wambutt R."/>
            <person name="Dusterhoft A."/>
            <person name="Stiekema W."/>
            <person name="Pohl T."/>
            <person name="Entian K.D."/>
            <person name="Terryn N."/>
            <person name="Hartley N."/>
            <person name="Bent E."/>
            <person name="Johnson S."/>
            <person name="Langham S.A."/>
            <person name="McCullagh B."/>
            <person name="Robben J."/>
            <person name="Grymonprez B."/>
            <person name="Zimmermann W."/>
            <person name="Ramsperger U."/>
            <person name="Wedler H."/>
            <person name="Balke K."/>
            <person name="Wedler E."/>
            <person name="Peters S."/>
            <person name="van Staveren M."/>
            <person name="Dirkse W."/>
            <person name="Mooijman P."/>
            <person name="Lankhorst R.K."/>
            <person name="Weitzenegger T."/>
            <person name="Bothe G."/>
            <person name="Rose M."/>
            <person name="Hauf J."/>
            <person name="Berneiser S."/>
            <person name="Hempel S."/>
            <person name="Feldpausch M."/>
            <person name="Lamberth S."/>
            <person name="Villarroel R."/>
            <person name="Gielen J."/>
            <person name="Ardiles W."/>
            <person name="Bents O."/>
            <person name="Lemcke K."/>
            <person name="Kolesov G."/>
            <person name="Mayer K."/>
            <person name="Rudd S."/>
            <person name="Schoof H."/>
            <person name="Schueller C."/>
            <person name="Zaccaria P."/>
            <person name="Mewes H.W."/>
            <person name="Bevan M."/>
            <person name="Fransz P."/>
        </authorList>
    </citation>
    <scope>NUCLEOTIDE SEQUENCE [LARGE SCALE GENOMIC DNA]</scope>
    <source>
        <strain>cv. Columbia</strain>
    </source>
</reference>
<sequence>MAEEQNQQNGPANIGVGDAPRDHRQSKGIEPPAIQNNNFEIKSGLISMIQGNKFHGLPMEDPLDHLDEFDRHYNLKKINGVSEDGFKLCLFPFSLGNKAHIWEKNCNARVPS</sequence>
<dbReference type="EMBL" id="AF262042">
    <property type="protein sequence ID" value="AAF67376.1"/>
    <property type="molecule type" value="Genomic_DNA"/>
</dbReference>
<feature type="region of interest" description="Disordered" evidence="1">
    <location>
        <begin position="1"/>
        <end position="34"/>
    </location>
</feature>
<accession>Q9LKT1</accession>
<feature type="compositionally biased region" description="Polar residues" evidence="1">
    <location>
        <begin position="1"/>
        <end position="11"/>
    </location>
</feature>
<reference evidence="2" key="2">
    <citation type="submission" date="2000-05" db="EMBL/GenBank/DDBJ databases">
        <title>The A. thaliana Genome Sequencing Project.</title>
        <authorList>
            <person name="WashU"/>
        </authorList>
    </citation>
    <scope>NUCLEOTIDE SEQUENCE</scope>
</reference>